<dbReference type="EMBL" id="JBHUPA010000001">
    <property type="protein sequence ID" value="MFD2960479.1"/>
    <property type="molecule type" value="Genomic_DNA"/>
</dbReference>
<evidence type="ECO:0000259" key="2">
    <source>
        <dbReference type="Pfam" id="PF06580"/>
    </source>
</evidence>
<evidence type="ECO:0000313" key="3">
    <source>
        <dbReference type="EMBL" id="MFD2960479.1"/>
    </source>
</evidence>
<proteinExistence type="predicted"/>
<keyword evidence="4" id="KW-1185">Reference proteome</keyword>
<dbReference type="PANTHER" id="PTHR34220:SF7">
    <property type="entry name" value="SENSOR HISTIDINE KINASE YPDA"/>
    <property type="match status" value="1"/>
</dbReference>
<comment type="caution">
    <text evidence="3">The sequence shown here is derived from an EMBL/GenBank/DDBJ whole genome shotgun (WGS) entry which is preliminary data.</text>
</comment>
<dbReference type="RefSeq" id="WP_377608810.1">
    <property type="nucleotide sequence ID" value="NZ_JAHVEY010000001.1"/>
</dbReference>
<accession>A0ABW6AWX7</accession>
<organism evidence="3 4">
    <name type="scientific">Olivibacter jilunii</name>
    <dbReference type="NCBI Taxonomy" id="985016"/>
    <lineage>
        <taxon>Bacteria</taxon>
        <taxon>Pseudomonadati</taxon>
        <taxon>Bacteroidota</taxon>
        <taxon>Sphingobacteriia</taxon>
        <taxon>Sphingobacteriales</taxon>
        <taxon>Sphingobacteriaceae</taxon>
        <taxon>Olivibacter</taxon>
    </lineage>
</organism>
<keyword evidence="1" id="KW-0812">Transmembrane</keyword>
<keyword evidence="3" id="KW-0418">Kinase</keyword>
<reference evidence="4" key="1">
    <citation type="journal article" date="2019" name="Int. J. Syst. Evol. Microbiol.">
        <title>The Global Catalogue of Microorganisms (GCM) 10K type strain sequencing project: providing services to taxonomists for standard genome sequencing and annotation.</title>
        <authorList>
            <consortium name="The Broad Institute Genomics Platform"/>
            <consortium name="The Broad Institute Genome Sequencing Center for Infectious Disease"/>
            <person name="Wu L."/>
            <person name="Ma J."/>
        </authorList>
    </citation>
    <scope>NUCLEOTIDE SEQUENCE [LARGE SCALE GENOMIC DNA]</scope>
    <source>
        <strain evidence="4">KCTC 23098</strain>
    </source>
</reference>
<keyword evidence="1" id="KW-1133">Transmembrane helix</keyword>
<dbReference type="Proteomes" id="UP001597560">
    <property type="component" value="Unassembled WGS sequence"/>
</dbReference>
<dbReference type="EC" id="2.7.13.3" evidence="3"/>
<evidence type="ECO:0000313" key="4">
    <source>
        <dbReference type="Proteomes" id="UP001597560"/>
    </source>
</evidence>
<dbReference type="Pfam" id="PF06580">
    <property type="entry name" value="His_kinase"/>
    <property type="match status" value="1"/>
</dbReference>
<protein>
    <submittedName>
        <fullName evidence="3">Sensor histidine kinase</fullName>
        <ecNumber evidence="3">2.7.13.3</ecNumber>
    </submittedName>
</protein>
<dbReference type="InterPro" id="IPR010559">
    <property type="entry name" value="Sig_transdc_His_kin_internal"/>
</dbReference>
<feature type="domain" description="Signal transduction histidine kinase internal region" evidence="2">
    <location>
        <begin position="59"/>
        <end position="127"/>
    </location>
</feature>
<gene>
    <name evidence="3" type="ORF">ACFS6J_01690</name>
</gene>
<keyword evidence="3" id="KW-0808">Transferase</keyword>
<dbReference type="PANTHER" id="PTHR34220">
    <property type="entry name" value="SENSOR HISTIDINE KINASE YPDA"/>
    <property type="match status" value="1"/>
</dbReference>
<feature type="transmembrane region" description="Helical" evidence="1">
    <location>
        <begin position="6"/>
        <end position="29"/>
    </location>
</feature>
<name>A0ABW6AWX7_9SPHI</name>
<keyword evidence="1" id="KW-0472">Membrane</keyword>
<dbReference type="GO" id="GO:0004673">
    <property type="term" value="F:protein histidine kinase activity"/>
    <property type="evidence" value="ECO:0007669"/>
    <property type="project" value="UniProtKB-EC"/>
</dbReference>
<dbReference type="InterPro" id="IPR050640">
    <property type="entry name" value="Bact_2-comp_sensor_kinase"/>
</dbReference>
<evidence type="ECO:0000256" key="1">
    <source>
        <dbReference type="SAM" id="Phobius"/>
    </source>
</evidence>
<sequence length="247" mass="28241">MITDTIYLVSTIGLAILLLASIIVLLFLWKNQEQLKEENLRLKTKYEEIEKKYTGVHAEQLRYKLNPHLFRNALNAIQSHAYQSYYALDKLSGVLDYILYDTDGRLVTIKEEIAFARNFIEINRLKTSPLFDIRIKNRIDEGDPRCNQAVIAPLTFINPIENAFKHADLQSDNAFISVSFSFENDSWFVLQVANKINDLPVPLNTKGGLGNTIYLDRLSSVYGEGGYSCKESINNGIFITELRIKIL</sequence>